<keyword evidence="2" id="KW-1185">Reference proteome</keyword>
<reference evidence="2" key="1">
    <citation type="journal article" date="2022" name="Mol. Ecol. Resour.">
        <title>The genomes of chicory, endive, great burdock and yacon provide insights into Asteraceae palaeo-polyploidization history and plant inulin production.</title>
        <authorList>
            <person name="Fan W."/>
            <person name="Wang S."/>
            <person name="Wang H."/>
            <person name="Wang A."/>
            <person name="Jiang F."/>
            <person name="Liu H."/>
            <person name="Zhao H."/>
            <person name="Xu D."/>
            <person name="Zhang Y."/>
        </authorList>
    </citation>
    <scope>NUCLEOTIDE SEQUENCE [LARGE SCALE GENOMIC DNA]</scope>
    <source>
        <strain evidence="2">cv. Niubang</strain>
    </source>
</reference>
<sequence>MFAATVPPYRRCREPIGAVVSGVTAANRGPGFCCCCVPPRFSVRSQKSPVLLYVRSTRRCLELMRAFVQTNLGVVVCAFFAGRLRGLKVDAGVYASRLCVLVV</sequence>
<evidence type="ECO:0000313" key="1">
    <source>
        <dbReference type="EMBL" id="KAI3714960.1"/>
    </source>
</evidence>
<name>A0ACB9AZA3_ARCLA</name>
<dbReference type="EMBL" id="CM042053">
    <property type="protein sequence ID" value="KAI3714960.1"/>
    <property type="molecule type" value="Genomic_DNA"/>
</dbReference>
<evidence type="ECO:0000313" key="2">
    <source>
        <dbReference type="Proteomes" id="UP001055879"/>
    </source>
</evidence>
<gene>
    <name evidence="1" type="ORF">L6452_21923</name>
</gene>
<dbReference type="Proteomes" id="UP001055879">
    <property type="component" value="Linkage Group LG07"/>
</dbReference>
<organism evidence="1 2">
    <name type="scientific">Arctium lappa</name>
    <name type="common">Greater burdock</name>
    <name type="synonym">Lappa major</name>
    <dbReference type="NCBI Taxonomy" id="4217"/>
    <lineage>
        <taxon>Eukaryota</taxon>
        <taxon>Viridiplantae</taxon>
        <taxon>Streptophyta</taxon>
        <taxon>Embryophyta</taxon>
        <taxon>Tracheophyta</taxon>
        <taxon>Spermatophyta</taxon>
        <taxon>Magnoliopsida</taxon>
        <taxon>eudicotyledons</taxon>
        <taxon>Gunneridae</taxon>
        <taxon>Pentapetalae</taxon>
        <taxon>asterids</taxon>
        <taxon>campanulids</taxon>
        <taxon>Asterales</taxon>
        <taxon>Asteraceae</taxon>
        <taxon>Carduoideae</taxon>
        <taxon>Cardueae</taxon>
        <taxon>Arctiinae</taxon>
        <taxon>Arctium</taxon>
    </lineage>
</organism>
<proteinExistence type="predicted"/>
<reference evidence="1 2" key="2">
    <citation type="journal article" date="2022" name="Mol. Ecol. Resour.">
        <title>The genomes of chicory, endive, great burdock and yacon provide insights into Asteraceae paleo-polyploidization history and plant inulin production.</title>
        <authorList>
            <person name="Fan W."/>
            <person name="Wang S."/>
            <person name="Wang H."/>
            <person name="Wang A."/>
            <person name="Jiang F."/>
            <person name="Liu H."/>
            <person name="Zhao H."/>
            <person name="Xu D."/>
            <person name="Zhang Y."/>
        </authorList>
    </citation>
    <scope>NUCLEOTIDE SEQUENCE [LARGE SCALE GENOMIC DNA]</scope>
    <source>
        <strain evidence="2">cv. Niubang</strain>
    </source>
</reference>
<accession>A0ACB9AZA3</accession>
<comment type="caution">
    <text evidence="1">The sequence shown here is derived from an EMBL/GenBank/DDBJ whole genome shotgun (WGS) entry which is preliminary data.</text>
</comment>
<protein>
    <submittedName>
        <fullName evidence="1">Uncharacterized protein</fullName>
    </submittedName>
</protein>